<name>A0AAW2GYV9_9HYME</name>
<dbReference type="Pfam" id="PF02798">
    <property type="entry name" value="GST_N"/>
    <property type="match status" value="1"/>
</dbReference>
<dbReference type="AlphaFoldDB" id="A0AAW2GYV9"/>
<dbReference type="SFLD" id="SFLDS00019">
    <property type="entry name" value="Glutathione_Transferase_(cytos"/>
    <property type="match status" value="1"/>
</dbReference>
<dbReference type="EC" id="2.5.1.18" evidence="2"/>
<accession>A0AAW2GYV9</accession>
<evidence type="ECO:0000259" key="7">
    <source>
        <dbReference type="PROSITE" id="PS50405"/>
    </source>
</evidence>
<evidence type="ECO:0000256" key="5">
    <source>
        <dbReference type="ARBA" id="ARBA00047960"/>
    </source>
</evidence>
<dbReference type="Proteomes" id="UP001430953">
    <property type="component" value="Unassembled WGS sequence"/>
</dbReference>
<dbReference type="PROSITE" id="PS50404">
    <property type="entry name" value="GST_NTER"/>
    <property type="match status" value="1"/>
</dbReference>
<dbReference type="Pfam" id="PF14497">
    <property type="entry name" value="GST_C_3"/>
    <property type="match status" value="1"/>
</dbReference>
<proteinExistence type="inferred from homology"/>
<keyword evidence="9" id="KW-1185">Reference proteome</keyword>
<dbReference type="FunFam" id="1.20.1050.10:FF:000030">
    <property type="entry name" value="Glutathione S-transferase S1"/>
    <property type="match status" value="1"/>
</dbReference>
<dbReference type="FunFam" id="3.40.30.10:FF:000035">
    <property type="entry name" value="hematopoietic prostaglandin D synthase"/>
    <property type="match status" value="1"/>
</dbReference>
<dbReference type="InterPro" id="IPR036249">
    <property type="entry name" value="Thioredoxin-like_sf"/>
</dbReference>
<evidence type="ECO:0000256" key="3">
    <source>
        <dbReference type="ARBA" id="ARBA00022679"/>
    </source>
</evidence>
<gene>
    <name evidence="8" type="ORF">PUN28_000327</name>
</gene>
<protein>
    <recommendedName>
        <fullName evidence="2">glutathione transferase</fullName>
        <ecNumber evidence="2">2.5.1.18</ecNumber>
    </recommendedName>
</protein>
<evidence type="ECO:0000256" key="1">
    <source>
        <dbReference type="ARBA" id="ARBA00011738"/>
    </source>
</evidence>
<comment type="similarity">
    <text evidence="4">Belongs to the GST superfamily. Sigma family.</text>
</comment>
<sequence>MPSYKLIYFHLTGLAEPIRFLFSYADIEFVDERIDKNDWPKLKPTMPFGKVPVLEVDGKRINQSKAICRYLAKQCGLAGKNNLESLEIDSAVDTMQDLCECIYQNSERAKIEKVEIADETVLCYLKGLDAQVKKNDGYFVGGALTWADLTFVALLDYMDHRMKRNIVDKYENLKQLREKVEKIPNIKNWIEKRPPALYEDYI</sequence>
<keyword evidence="3" id="KW-0808">Transferase</keyword>
<comment type="caution">
    <text evidence="8">The sequence shown here is derived from an EMBL/GenBank/DDBJ whole genome shotgun (WGS) entry which is preliminary data.</text>
</comment>
<dbReference type="InterPro" id="IPR010987">
    <property type="entry name" value="Glutathione-S-Trfase_C-like"/>
</dbReference>
<dbReference type="Gene3D" id="3.40.30.10">
    <property type="entry name" value="Glutaredoxin"/>
    <property type="match status" value="1"/>
</dbReference>
<dbReference type="InterPro" id="IPR004045">
    <property type="entry name" value="Glutathione_S-Trfase_N"/>
</dbReference>
<dbReference type="PANTHER" id="PTHR11571:SF224">
    <property type="entry name" value="HEMATOPOIETIC PROSTAGLANDIN D SYNTHASE"/>
    <property type="match status" value="1"/>
</dbReference>
<reference evidence="8 9" key="1">
    <citation type="submission" date="2023-03" db="EMBL/GenBank/DDBJ databases">
        <title>High recombination rates correlate with genetic variation in Cardiocondyla obscurior ants.</title>
        <authorList>
            <person name="Errbii M."/>
        </authorList>
    </citation>
    <scope>NUCLEOTIDE SEQUENCE [LARGE SCALE GENOMIC DNA]</scope>
    <source>
        <strain evidence="8">Alpha-2009</strain>
        <tissue evidence="8">Whole body</tissue>
    </source>
</reference>
<feature type="domain" description="GST C-terminal" evidence="7">
    <location>
        <begin position="81"/>
        <end position="198"/>
    </location>
</feature>
<dbReference type="Gene3D" id="1.20.1050.10">
    <property type="match status" value="1"/>
</dbReference>
<dbReference type="CDD" id="cd03039">
    <property type="entry name" value="GST_N_Sigma_like"/>
    <property type="match status" value="1"/>
</dbReference>
<organism evidence="8 9">
    <name type="scientific">Cardiocondyla obscurior</name>
    <dbReference type="NCBI Taxonomy" id="286306"/>
    <lineage>
        <taxon>Eukaryota</taxon>
        <taxon>Metazoa</taxon>
        <taxon>Ecdysozoa</taxon>
        <taxon>Arthropoda</taxon>
        <taxon>Hexapoda</taxon>
        <taxon>Insecta</taxon>
        <taxon>Pterygota</taxon>
        <taxon>Neoptera</taxon>
        <taxon>Endopterygota</taxon>
        <taxon>Hymenoptera</taxon>
        <taxon>Apocrita</taxon>
        <taxon>Aculeata</taxon>
        <taxon>Formicoidea</taxon>
        <taxon>Formicidae</taxon>
        <taxon>Myrmicinae</taxon>
        <taxon>Cardiocondyla</taxon>
    </lineage>
</organism>
<evidence type="ECO:0000256" key="4">
    <source>
        <dbReference type="ARBA" id="ARBA00038317"/>
    </source>
</evidence>
<dbReference type="GO" id="GO:0006749">
    <property type="term" value="P:glutathione metabolic process"/>
    <property type="evidence" value="ECO:0007669"/>
    <property type="project" value="TreeGrafter"/>
</dbReference>
<dbReference type="SFLD" id="SFLDG00363">
    <property type="entry name" value="AMPS_(cytGST):_Alpha-__Mu-__Pi"/>
    <property type="match status" value="1"/>
</dbReference>
<dbReference type="SUPFAM" id="SSF52833">
    <property type="entry name" value="Thioredoxin-like"/>
    <property type="match status" value="1"/>
</dbReference>
<dbReference type="InterPro" id="IPR036282">
    <property type="entry name" value="Glutathione-S-Trfase_C_sf"/>
</dbReference>
<dbReference type="InterPro" id="IPR050213">
    <property type="entry name" value="GST_superfamily"/>
</dbReference>
<dbReference type="SUPFAM" id="SSF47616">
    <property type="entry name" value="GST C-terminal domain-like"/>
    <property type="match status" value="1"/>
</dbReference>
<dbReference type="GO" id="GO:0004364">
    <property type="term" value="F:glutathione transferase activity"/>
    <property type="evidence" value="ECO:0007669"/>
    <property type="project" value="UniProtKB-EC"/>
</dbReference>
<evidence type="ECO:0000256" key="2">
    <source>
        <dbReference type="ARBA" id="ARBA00012452"/>
    </source>
</evidence>
<feature type="domain" description="GST N-terminal" evidence="6">
    <location>
        <begin position="2"/>
        <end position="79"/>
    </location>
</feature>
<dbReference type="PANTHER" id="PTHR11571">
    <property type="entry name" value="GLUTATHIONE S-TRANSFERASE"/>
    <property type="match status" value="1"/>
</dbReference>
<evidence type="ECO:0000313" key="8">
    <source>
        <dbReference type="EMBL" id="KAL0132502.1"/>
    </source>
</evidence>
<evidence type="ECO:0000259" key="6">
    <source>
        <dbReference type="PROSITE" id="PS50404"/>
    </source>
</evidence>
<dbReference type="InterPro" id="IPR004046">
    <property type="entry name" value="GST_C"/>
</dbReference>
<dbReference type="CDD" id="cd03192">
    <property type="entry name" value="GST_C_Sigma_like"/>
    <property type="match status" value="1"/>
</dbReference>
<dbReference type="EMBL" id="JADYXP020000001">
    <property type="protein sequence ID" value="KAL0132502.1"/>
    <property type="molecule type" value="Genomic_DNA"/>
</dbReference>
<dbReference type="GO" id="GO:0004602">
    <property type="term" value="F:glutathione peroxidase activity"/>
    <property type="evidence" value="ECO:0007669"/>
    <property type="project" value="UniProtKB-ARBA"/>
</dbReference>
<dbReference type="SFLD" id="SFLDG01205">
    <property type="entry name" value="AMPS.1"/>
    <property type="match status" value="1"/>
</dbReference>
<comment type="catalytic activity">
    <reaction evidence="5">
        <text>RX + glutathione = an S-substituted glutathione + a halide anion + H(+)</text>
        <dbReference type="Rhea" id="RHEA:16437"/>
        <dbReference type="ChEBI" id="CHEBI:15378"/>
        <dbReference type="ChEBI" id="CHEBI:16042"/>
        <dbReference type="ChEBI" id="CHEBI:17792"/>
        <dbReference type="ChEBI" id="CHEBI:57925"/>
        <dbReference type="ChEBI" id="CHEBI:90779"/>
        <dbReference type="EC" id="2.5.1.18"/>
    </reaction>
</comment>
<evidence type="ECO:0000313" key="9">
    <source>
        <dbReference type="Proteomes" id="UP001430953"/>
    </source>
</evidence>
<dbReference type="InterPro" id="IPR040079">
    <property type="entry name" value="Glutathione_S-Trfase"/>
</dbReference>
<comment type="subunit">
    <text evidence="1">Homodimer.</text>
</comment>
<dbReference type="PROSITE" id="PS50405">
    <property type="entry name" value="GST_CTER"/>
    <property type="match status" value="1"/>
</dbReference>